<evidence type="ECO:0000313" key="2">
    <source>
        <dbReference type="Proteomes" id="UP000030401"/>
    </source>
</evidence>
<evidence type="ECO:0000313" key="1">
    <source>
        <dbReference type="EMBL" id="KGX87804.1"/>
    </source>
</evidence>
<dbReference type="OrthoDB" id="2706316at2"/>
<protein>
    <submittedName>
        <fullName evidence="1">Uncharacterized protein</fullName>
    </submittedName>
</protein>
<dbReference type="RefSeq" id="WP_036833068.1">
    <property type="nucleotide sequence ID" value="NZ_AVPG01000005.1"/>
</dbReference>
<name>A0A0A5G6W5_9BACI</name>
<dbReference type="EMBL" id="AVPG01000005">
    <property type="protein sequence ID" value="KGX87804.1"/>
    <property type="molecule type" value="Genomic_DNA"/>
</dbReference>
<sequence>MGYILPITNHQYKNYRNRNVRNKQDRIPIEPTFRLALEQTLRDTYHREEDRQLYLDNRAYLEEQKRKSPNRPSIYTTYTTHVVKNNKLYASLTGIGRHFNESV</sequence>
<comment type="caution">
    <text evidence="1">The sequence shown here is derived from an EMBL/GenBank/DDBJ whole genome shotgun (WGS) entry which is preliminary data.</text>
</comment>
<keyword evidence="2" id="KW-1185">Reference proteome</keyword>
<accession>A0A0A5G6W5</accession>
<organism evidence="1 2">
    <name type="scientific">Pontibacillus litoralis JSM 072002</name>
    <dbReference type="NCBI Taxonomy" id="1385512"/>
    <lineage>
        <taxon>Bacteria</taxon>
        <taxon>Bacillati</taxon>
        <taxon>Bacillota</taxon>
        <taxon>Bacilli</taxon>
        <taxon>Bacillales</taxon>
        <taxon>Bacillaceae</taxon>
        <taxon>Pontibacillus</taxon>
    </lineage>
</organism>
<proteinExistence type="predicted"/>
<dbReference type="AlphaFoldDB" id="A0A0A5G6W5"/>
<gene>
    <name evidence="1" type="ORF">N784_13865</name>
</gene>
<dbReference type="STRING" id="1385512.N784_13865"/>
<reference evidence="1 2" key="1">
    <citation type="submission" date="2013-08" db="EMBL/GenBank/DDBJ databases">
        <authorList>
            <person name="Huang J."/>
            <person name="Wang G."/>
        </authorList>
    </citation>
    <scope>NUCLEOTIDE SEQUENCE [LARGE SCALE GENOMIC DNA]</scope>
    <source>
        <strain evidence="1 2">JSM 072002</strain>
    </source>
</reference>
<dbReference type="Proteomes" id="UP000030401">
    <property type="component" value="Unassembled WGS sequence"/>
</dbReference>
<dbReference type="eggNOG" id="ENOG5033CPI">
    <property type="taxonomic scope" value="Bacteria"/>
</dbReference>